<evidence type="ECO:0000259" key="2">
    <source>
        <dbReference type="Pfam" id="PF09843"/>
    </source>
</evidence>
<organism evidence="3 4">
    <name type="scientific">Thermogymnomonas acidicola</name>
    <dbReference type="NCBI Taxonomy" id="399579"/>
    <lineage>
        <taxon>Archaea</taxon>
        <taxon>Methanobacteriati</taxon>
        <taxon>Thermoplasmatota</taxon>
        <taxon>Thermoplasmata</taxon>
        <taxon>Thermoplasmatales</taxon>
        <taxon>Thermogymnomonas</taxon>
    </lineage>
</organism>
<feature type="domain" description="DUF2070" evidence="2">
    <location>
        <begin position="15"/>
        <end position="565"/>
    </location>
</feature>
<proteinExistence type="predicted"/>
<gene>
    <name evidence="3" type="ORF">GCM10007108_09840</name>
</gene>
<dbReference type="Proteomes" id="UP000632195">
    <property type="component" value="Unassembled WGS sequence"/>
</dbReference>
<keyword evidence="1" id="KW-1133">Transmembrane helix</keyword>
<sequence length="581" mass="65880">MRLALRDRQAHHRNFEELSKYIRRSPQWYYYPAPAAAIMALDYHALGNLVFTVDVILLSYVIVNLGDIAFARITKFEFPARRVFALNFLSLIIWNIFFWAVYGTGFIRIPEYAFMLSISSVALLRSLMFYTYYSERTLRAIIPSLNYTYAAIFTMVLVYRDLITVIPFLLSSIIYVVGGVLFARASVRAFKQKYNESPIKIINFFLNYRPDKDQTVGQRFMERLYRSWRKVPVKVLQVLRESGEPKVTLVFPYVHPGPFGILGSSDLPRRLQEKLPDIGTDLMVFHTTTTNSNNCAGEEDIDSIAMGVREALQNSVEIRNVSRFKKISAGKYTVAMQRFGDFGMVALVPEREPFDDVSLKEGLKIMSHLKKAGLSDSAVIDAQNNYSQGARELEDCSSVLKPLEREIKRLQPKYEAEVGYCRVSPKFSAMGKMGIQALVIRTGGRSNAYVLTDSNNIVKEAIEAVRARCSGLDSVEVYTTDNHIVNASTLDMNPLGMRDRVEDVVESILEAIRTASSNLEKCRFVAGSSEVKVRMGDENTFNSLKSIVFYSLQRAKVNIMITVPSSVLASLLIFRFLVPFF</sequence>
<feature type="transmembrane region" description="Helical" evidence="1">
    <location>
        <begin position="114"/>
        <end position="133"/>
    </location>
</feature>
<feature type="transmembrane region" description="Helical" evidence="1">
    <location>
        <begin position="557"/>
        <end position="578"/>
    </location>
</feature>
<feature type="transmembrane region" description="Helical" evidence="1">
    <location>
        <begin position="165"/>
        <end position="183"/>
    </location>
</feature>
<reference evidence="3" key="1">
    <citation type="journal article" date="2014" name="Int. J. Syst. Evol. Microbiol.">
        <title>Complete genome sequence of Corynebacterium casei LMG S-19264T (=DSM 44701T), isolated from a smear-ripened cheese.</title>
        <authorList>
            <consortium name="US DOE Joint Genome Institute (JGI-PGF)"/>
            <person name="Walter F."/>
            <person name="Albersmeier A."/>
            <person name="Kalinowski J."/>
            <person name="Ruckert C."/>
        </authorList>
    </citation>
    <scope>NUCLEOTIDE SEQUENCE</scope>
    <source>
        <strain evidence="3">JCM 13583</strain>
    </source>
</reference>
<evidence type="ECO:0000313" key="3">
    <source>
        <dbReference type="EMBL" id="GGM73904.1"/>
    </source>
</evidence>
<dbReference type="EMBL" id="BMNY01000001">
    <property type="protein sequence ID" value="GGM73904.1"/>
    <property type="molecule type" value="Genomic_DNA"/>
</dbReference>
<dbReference type="AlphaFoldDB" id="A0AA37BRB3"/>
<reference evidence="3" key="2">
    <citation type="submission" date="2022-09" db="EMBL/GenBank/DDBJ databases">
        <authorList>
            <person name="Sun Q."/>
            <person name="Ohkuma M."/>
        </authorList>
    </citation>
    <scope>NUCLEOTIDE SEQUENCE</scope>
    <source>
        <strain evidence="3">JCM 13583</strain>
    </source>
</reference>
<feature type="transmembrane region" description="Helical" evidence="1">
    <location>
        <begin position="51"/>
        <end position="71"/>
    </location>
</feature>
<evidence type="ECO:0000313" key="4">
    <source>
        <dbReference type="Proteomes" id="UP000632195"/>
    </source>
</evidence>
<dbReference type="InterPro" id="IPR019204">
    <property type="entry name" value="DUF2070_membrane"/>
</dbReference>
<feature type="transmembrane region" description="Helical" evidence="1">
    <location>
        <begin position="83"/>
        <end position="102"/>
    </location>
</feature>
<feature type="transmembrane region" description="Helical" evidence="1">
    <location>
        <begin position="28"/>
        <end position="45"/>
    </location>
</feature>
<protein>
    <submittedName>
        <fullName evidence="3">Membrane protein</fullName>
    </submittedName>
</protein>
<keyword evidence="1" id="KW-0812">Transmembrane</keyword>
<accession>A0AA37BRB3</accession>
<keyword evidence="1" id="KW-0472">Membrane</keyword>
<evidence type="ECO:0000256" key="1">
    <source>
        <dbReference type="SAM" id="Phobius"/>
    </source>
</evidence>
<comment type="caution">
    <text evidence="3">The sequence shown here is derived from an EMBL/GenBank/DDBJ whole genome shotgun (WGS) entry which is preliminary data.</text>
</comment>
<dbReference type="Pfam" id="PF09843">
    <property type="entry name" value="DUF2070"/>
    <property type="match status" value="1"/>
</dbReference>
<name>A0AA37BRB3_9ARCH</name>
<feature type="transmembrane region" description="Helical" evidence="1">
    <location>
        <begin position="140"/>
        <end position="159"/>
    </location>
</feature>
<keyword evidence="4" id="KW-1185">Reference proteome</keyword>